<evidence type="ECO:0000313" key="4">
    <source>
        <dbReference type="Proteomes" id="UP001152797"/>
    </source>
</evidence>
<evidence type="ECO:0000313" key="3">
    <source>
        <dbReference type="EMBL" id="CAL1171155.1"/>
    </source>
</evidence>
<dbReference type="PROSITE" id="PS51257">
    <property type="entry name" value="PROKAR_LIPOPROTEIN"/>
    <property type="match status" value="1"/>
</dbReference>
<organism evidence="2">
    <name type="scientific">Cladocopium goreaui</name>
    <dbReference type="NCBI Taxonomy" id="2562237"/>
    <lineage>
        <taxon>Eukaryota</taxon>
        <taxon>Sar</taxon>
        <taxon>Alveolata</taxon>
        <taxon>Dinophyceae</taxon>
        <taxon>Suessiales</taxon>
        <taxon>Symbiodiniaceae</taxon>
        <taxon>Cladocopium</taxon>
    </lineage>
</organism>
<dbReference type="EMBL" id="CAMXCT030006656">
    <property type="protein sequence ID" value="CAL4805092.1"/>
    <property type="molecule type" value="Genomic_DNA"/>
</dbReference>
<feature type="compositionally biased region" description="Basic residues" evidence="1">
    <location>
        <begin position="608"/>
        <end position="619"/>
    </location>
</feature>
<feature type="compositionally biased region" description="Basic residues" evidence="1">
    <location>
        <begin position="482"/>
        <end position="494"/>
    </location>
</feature>
<feature type="compositionally biased region" description="Pro residues" evidence="1">
    <location>
        <begin position="233"/>
        <end position="246"/>
    </location>
</feature>
<comment type="caution">
    <text evidence="2">The sequence shown here is derived from an EMBL/GenBank/DDBJ whole genome shotgun (WGS) entry which is preliminary data.</text>
</comment>
<reference evidence="3" key="2">
    <citation type="submission" date="2024-04" db="EMBL/GenBank/DDBJ databases">
        <authorList>
            <person name="Chen Y."/>
            <person name="Shah S."/>
            <person name="Dougan E. K."/>
            <person name="Thang M."/>
            <person name="Chan C."/>
        </authorList>
    </citation>
    <scope>NUCLEOTIDE SEQUENCE [LARGE SCALE GENOMIC DNA]</scope>
</reference>
<feature type="compositionally biased region" description="Basic and acidic residues" evidence="1">
    <location>
        <begin position="470"/>
        <end position="481"/>
    </location>
</feature>
<gene>
    <name evidence="2" type="ORF">C1SCF055_LOCUS42400</name>
</gene>
<feature type="compositionally biased region" description="Basic and acidic residues" evidence="1">
    <location>
        <begin position="441"/>
        <end position="451"/>
    </location>
</feature>
<accession>A0A9P1LZN1</accession>
<feature type="region of interest" description="Disordered" evidence="1">
    <location>
        <begin position="176"/>
        <end position="197"/>
    </location>
</feature>
<dbReference type="EMBL" id="CAMXCT010006656">
    <property type="protein sequence ID" value="CAI4017780.1"/>
    <property type="molecule type" value="Genomic_DNA"/>
</dbReference>
<feature type="compositionally biased region" description="Basic and acidic residues" evidence="1">
    <location>
        <begin position="620"/>
        <end position="634"/>
    </location>
</feature>
<feature type="compositionally biased region" description="Basic and acidic residues" evidence="1">
    <location>
        <begin position="575"/>
        <end position="601"/>
    </location>
</feature>
<feature type="compositionally biased region" description="Basic and acidic residues" evidence="1">
    <location>
        <begin position="397"/>
        <end position="431"/>
    </location>
</feature>
<name>A0A9P1LZN1_9DINO</name>
<proteinExistence type="predicted"/>
<evidence type="ECO:0000313" key="2">
    <source>
        <dbReference type="EMBL" id="CAI4017780.1"/>
    </source>
</evidence>
<feature type="compositionally biased region" description="Basic residues" evidence="1">
    <location>
        <begin position="516"/>
        <end position="529"/>
    </location>
</feature>
<sequence>MCVRSEAHPTQAGSSGSCRDSPSASSQGSPKSVVGSYGLDTVPVQWDDSPVIRDRIRDNHNLLLKFNHTTGQKESGCFIEANNDNVKLNASVLKPLLQVMRNHDLQLPSIENLNVAIDAFYQLSKVSRCSDLIYQEAWAIRRMIGRMKKFIYRDAVVQDLVQALGFSTGEDWQPLSARADSQDCGDDGDHEDCGGQELQPCTDGLPMFPEDSLNVEKELGVIFENLEEQLPEVPLPGPPVPQIPSPPRDKVLAEGPSSPPAPVVDKEVETGPGAGSSKVVATPCRAPSTSFIGTPATLKDSSSPETHQKDQIWDISSDEEGTSKVKQHVPPGLTVDMIINALKQLDLSKQTQDDQVPRAGHSAASNVEGVEATGKDSTSIPDHEVITRRRQFRMKQARAEEKREKKAEKKVQKKQQKEEKMRKKLEKEAKKNASPKKRGRKASEKAGDRNKQNKSMKGSATLDQPQDDDLNTKTEASECHPGHKVRSRKMKQLKKLNAALKSSETQGVDEKAVANQKKKNACKKSKTAKHRNEEEEQKEEQGENNDQENEQQAAEENQDNAKEQRKVRGRKPKHVKEPEPKEGKPEEEVLEKEKDAGKIETECPVPSKGKKTAAKSKAKAKGDVDIEETKEKSSSKSSSSIPKPRSKAKAKAAAKTGDKESGTGKKRVAGEQIQKEDKPKRTRRNFSKVEAEPWVKDLVKEILLECDRTHCTHPSVEKVKLKSADVDMEPYRTRNACGIKVGRKYFTNKKAQGKGKAHVTYFSGKTPCFYTNQKLAEIWVNQWQADGKPDPLCESLVNFANVLKSSHELAVAEHQGGSAPTD</sequence>
<feature type="compositionally biased region" description="Low complexity" evidence="1">
    <location>
        <begin position="21"/>
        <end position="32"/>
    </location>
</feature>
<feature type="region of interest" description="Disordered" evidence="1">
    <location>
        <begin position="349"/>
        <end position="684"/>
    </location>
</feature>
<protein>
    <submittedName>
        <fullName evidence="2">Uncharacterized protein</fullName>
    </submittedName>
</protein>
<feature type="region of interest" description="Disordered" evidence="1">
    <location>
        <begin position="1"/>
        <end position="36"/>
    </location>
</feature>
<feature type="compositionally biased region" description="Acidic residues" evidence="1">
    <location>
        <begin position="534"/>
        <end position="549"/>
    </location>
</feature>
<dbReference type="Proteomes" id="UP001152797">
    <property type="component" value="Unassembled WGS sequence"/>
</dbReference>
<feature type="compositionally biased region" description="Polar residues" evidence="1">
    <location>
        <begin position="11"/>
        <end position="20"/>
    </location>
</feature>
<reference evidence="2" key="1">
    <citation type="submission" date="2022-10" db="EMBL/GenBank/DDBJ databases">
        <authorList>
            <person name="Chen Y."/>
            <person name="Dougan E. K."/>
            <person name="Chan C."/>
            <person name="Rhodes N."/>
            <person name="Thang M."/>
        </authorList>
    </citation>
    <scope>NUCLEOTIDE SEQUENCE</scope>
</reference>
<evidence type="ECO:0000256" key="1">
    <source>
        <dbReference type="SAM" id="MobiDB-lite"/>
    </source>
</evidence>
<feature type="region of interest" description="Disordered" evidence="1">
    <location>
        <begin position="232"/>
        <end position="328"/>
    </location>
</feature>
<dbReference type="AlphaFoldDB" id="A0A9P1LZN1"/>
<feature type="compositionally biased region" description="Polar residues" evidence="1">
    <location>
        <begin position="453"/>
        <end position="464"/>
    </location>
</feature>
<dbReference type="EMBL" id="CAMXCT020006656">
    <property type="protein sequence ID" value="CAL1171155.1"/>
    <property type="molecule type" value="Genomic_DNA"/>
</dbReference>
<keyword evidence="4" id="KW-1185">Reference proteome</keyword>